<dbReference type="PROSITE" id="PS50111">
    <property type="entry name" value="CHEMOTAXIS_TRANSDUC_2"/>
    <property type="match status" value="1"/>
</dbReference>
<dbReference type="SMART" id="SM00283">
    <property type="entry name" value="MA"/>
    <property type="match status" value="1"/>
</dbReference>
<comment type="caution">
    <text evidence="6">The sequence shown here is derived from an EMBL/GenBank/DDBJ whole genome shotgun (WGS) entry which is preliminary data.</text>
</comment>
<dbReference type="SUPFAM" id="SSF58104">
    <property type="entry name" value="Methyl-accepting chemotaxis protein (MCP) signaling domain"/>
    <property type="match status" value="1"/>
</dbReference>
<name>A0ABS7SLP9_9BURK</name>
<dbReference type="PRINTS" id="PR00260">
    <property type="entry name" value="CHEMTRNSDUCR"/>
</dbReference>
<dbReference type="PANTHER" id="PTHR43531:SF14">
    <property type="entry name" value="METHYL-ACCEPTING CHEMOTAXIS PROTEIN I-RELATED"/>
    <property type="match status" value="1"/>
</dbReference>
<keyword evidence="3" id="KW-0807">Transducer</keyword>
<dbReference type="InterPro" id="IPR004090">
    <property type="entry name" value="Chemotax_Me-accpt_rcpt"/>
</dbReference>
<accession>A0ABS7SLP9</accession>
<dbReference type="InterPro" id="IPR051310">
    <property type="entry name" value="MCP_chemotaxis"/>
</dbReference>
<evidence type="ECO:0000256" key="2">
    <source>
        <dbReference type="ARBA" id="ARBA00029447"/>
    </source>
</evidence>
<evidence type="ECO:0000259" key="5">
    <source>
        <dbReference type="PROSITE" id="PS50111"/>
    </source>
</evidence>
<dbReference type="Gene3D" id="1.10.287.950">
    <property type="entry name" value="Methyl-accepting chemotaxis protein"/>
    <property type="match status" value="1"/>
</dbReference>
<sequence length="486" mass="51170">MSQFDRVHYRQADRLMLFIIWGLFLMSLGLSGMHDTMKWALLVGLPAALVPTAMIVLNGGTRLTASVVAVALMVFSGLHIHQAGGVNELHFGIFVLLAFLLCYRDWVVVVVGAAVIALHHLSFNYLQELGYGVRCMTEPGFVRVLVHAAYVIVETGVLCFLSIVLRRETMQADELAATVAALSGQGGAIDLRRQQVAASSPGGLALQQALGVMHGAMARVHQGVETIAAASRDIATGNSDLSERTERQASSLQGTVASMEALTSRVRLNGDSARRANELAISASGVAVRGGDVVAQVVDTMASINASSKQIVEIIAVIDGIAFQTNILALNAAVEAARAGEQGRGFAVVAAEVRNLAQRSAGAAKEIKQLIGDSVGRVQTGSALVDKAGATMDEIVDSVRRVTDIMGEISAASAEQESNIGEIDRAITEMDSVTQQNAAQVQEAAAAARSLQDQADDLARVVSTFSLDSGAHHSGSAQARRLRLPA</sequence>
<organism evidence="6 7">
    <name type="scientific">Massilia soli</name>
    <dbReference type="NCBI Taxonomy" id="2792854"/>
    <lineage>
        <taxon>Bacteria</taxon>
        <taxon>Pseudomonadati</taxon>
        <taxon>Pseudomonadota</taxon>
        <taxon>Betaproteobacteria</taxon>
        <taxon>Burkholderiales</taxon>
        <taxon>Oxalobacteraceae</taxon>
        <taxon>Telluria group</taxon>
        <taxon>Massilia</taxon>
    </lineage>
</organism>
<feature type="domain" description="Methyl-accepting transducer" evidence="5">
    <location>
        <begin position="223"/>
        <end position="452"/>
    </location>
</feature>
<feature type="transmembrane region" description="Helical" evidence="4">
    <location>
        <begin position="141"/>
        <end position="165"/>
    </location>
</feature>
<keyword evidence="1" id="KW-0488">Methylation</keyword>
<dbReference type="Proteomes" id="UP000809349">
    <property type="component" value="Unassembled WGS sequence"/>
</dbReference>
<evidence type="ECO:0000256" key="4">
    <source>
        <dbReference type="SAM" id="Phobius"/>
    </source>
</evidence>
<feature type="transmembrane region" description="Helical" evidence="4">
    <location>
        <begin position="93"/>
        <end position="121"/>
    </location>
</feature>
<reference evidence="6 7" key="1">
    <citation type="submission" date="2021-08" db="EMBL/GenBank/DDBJ databases">
        <title>Massilia sp. R798.</title>
        <authorList>
            <person name="Baek J.H."/>
            <person name="Jung H.S."/>
            <person name="Kim K.R."/>
            <person name="Jeon C.O."/>
        </authorList>
    </citation>
    <scope>NUCLEOTIDE SEQUENCE [LARGE SCALE GENOMIC DNA]</scope>
    <source>
        <strain evidence="6 7">R798</strain>
    </source>
</reference>
<keyword evidence="4" id="KW-1133">Transmembrane helix</keyword>
<dbReference type="RefSeq" id="WP_307735339.1">
    <property type="nucleotide sequence ID" value="NZ_JAFBIL020000002.1"/>
</dbReference>
<evidence type="ECO:0000256" key="3">
    <source>
        <dbReference type="PROSITE-ProRule" id="PRU00284"/>
    </source>
</evidence>
<dbReference type="PANTHER" id="PTHR43531">
    <property type="entry name" value="PROTEIN ICFG"/>
    <property type="match status" value="1"/>
</dbReference>
<feature type="transmembrane region" description="Helical" evidence="4">
    <location>
        <begin position="39"/>
        <end position="57"/>
    </location>
</feature>
<gene>
    <name evidence="6" type="ORF">I4X03_006315</name>
</gene>
<comment type="similarity">
    <text evidence="2">Belongs to the methyl-accepting chemotaxis (MCP) protein family.</text>
</comment>
<keyword evidence="4" id="KW-0472">Membrane</keyword>
<dbReference type="InterPro" id="IPR004089">
    <property type="entry name" value="MCPsignal_dom"/>
</dbReference>
<proteinExistence type="inferred from homology"/>
<feature type="transmembrane region" description="Helical" evidence="4">
    <location>
        <begin position="15"/>
        <end position="32"/>
    </location>
</feature>
<keyword evidence="7" id="KW-1185">Reference proteome</keyword>
<evidence type="ECO:0000313" key="6">
    <source>
        <dbReference type="EMBL" id="MBZ2206869.1"/>
    </source>
</evidence>
<protein>
    <submittedName>
        <fullName evidence="6">Chemotaxis protein</fullName>
    </submittedName>
</protein>
<dbReference type="EMBL" id="JAFBIL020000002">
    <property type="protein sequence ID" value="MBZ2206869.1"/>
    <property type="molecule type" value="Genomic_DNA"/>
</dbReference>
<keyword evidence="4" id="KW-0812">Transmembrane</keyword>
<dbReference type="CDD" id="cd11386">
    <property type="entry name" value="MCP_signal"/>
    <property type="match status" value="1"/>
</dbReference>
<dbReference type="Pfam" id="PF00015">
    <property type="entry name" value="MCPsignal"/>
    <property type="match status" value="1"/>
</dbReference>
<evidence type="ECO:0000256" key="1">
    <source>
        <dbReference type="ARBA" id="ARBA00022481"/>
    </source>
</evidence>
<evidence type="ECO:0000313" key="7">
    <source>
        <dbReference type="Proteomes" id="UP000809349"/>
    </source>
</evidence>